<evidence type="ECO:0000313" key="2">
    <source>
        <dbReference type="Proteomes" id="UP001195483"/>
    </source>
</evidence>
<reference evidence="1" key="2">
    <citation type="journal article" date="2021" name="Genome Biol. Evol.">
        <title>Developing a high-quality reference genome for a parasitic bivalve with doubly uniparental inheritance (Bivalvia: Unionida).</title>
        <authorList>
            <person name="Smith C.H."/>
        </authorList>
    </citation>
    <scope>NUCLEOTIDE SEQUENCE</scope>
    <source>
        <strain evidence="1">CHS0354</strain>
        <tissue evidence="1">Mantle</tissue>
    </source>
</reference>
<accession>A0AAE0RTJ6</accession>
<dbReference type="AlphaFoldDB" id="A0AAE0RTJ6"/>
<keyword evidence="2" id="KW-1185">Reference proteome</keyword>
<protein>
    <submittedName>
        <fullName evidence="1">Uncharacterized protein</fullName>
    </submittedName>
</protein>
<organism evidence="1 2">
    <name type="scientific">Potamilus streckersoni</name>
    <dbReference type="NCBI Taxonomy" id="2493646"/>
    <lineage>
        <taxon>Eukaryota</taxon>
        <taxon>Metazoa</taxon>
        <taxon>Spiralia</taxon>
        <taxon>Lophotrochozoa</taxon>
        <taxon>Mollusca</taxon>
        <taxon>Bivalvia</taxon>
        <taxon>Autobranchia</taxon>
        <taxon>Heteroconchia</taxon>
        <taxon>Palaeoheterodonta</taxon>
        <taxon>Unionida</taxon>
        <taxon>Unionoidea</taxon>
        <taxon>Unionidae</taxon>
        <taxon>Ambleminae</taxon>
        <taxon>Lampsilini</taxon>
        <taxon>Potamilus</taxon>
    </lineage>
</organism>
<gene>
    <name evidence="1" type="ORF">CHS0354_033317</name>
</gene>
<proteinExistence type="predicted"/>
<comment type="caution">
    <text evidence="1">The sequence shown here is derived from an EMBL/GenBank/DDBJ whole genome shotgun (WGS) entry which is preliminary data.</text>
</comment>
<name>A0AAE0RTJ6_9BIVA</name>
<reference evidence="1" key="1">
    <citation type="journal article" date="2021" name="Genome Biol. Evol.">
        <title>A High-Quality Reference Genome for a Parasitic Bivalve with Doubly Uniparental Inheritance (Bivalvia: Unionida).</title>
        <authorList>
            <person name="Smith C.H."/>
        </authorList>
    </citation>
    <scope>NUCLEOTIDE SEQUENCE</scope>
    <source>
        <strain evidence="1">CHS0354</strain>
    </source>
</reference>
<dbReference type="Proteomes" id="UP001195483">
    <property type="component" value="Unassembled WGS sequence"/>
</dbReference>
<evidence type="ECO:0000313" key="1">
    <source>
        <dbReference type="EMBL" id="KAK3579243.1"/>
    </source>
</evidence>
<reference evidence="1" key="3">
    <citation type="submission" date="2023-05" db="EMBL/GenBank/DDBJ databases">
        <authorList>
            <person name="Smith C.H."/>
        </authorList>
    </citation>
    <scope>NUCLEOTIDE SEQUENCE</scope>
    <source>
        <strain evidence="1">CHS0354</strain>
        <tissue evidence="1">Mantle</tissue>
    </source>
</reference>
<feature type="non-terminal residue" evidence="1">
    <location>
        <position position="52"/>
    </location>
</feature>
<dbReference type="EMBL" id="JAEAOA010001954">
    <property type="protein sequence ID" value="KAK3579243.1"/>
    <property type="molecule type" value="Genomic_DNA"/>
</dbReference>
<sequence length="52" mass="5856">MAFTQVYAYMRDKCNIVTNANVSILPAECHCKVPQFLDGLSIALILPKEKEK</sequence>